<accession>W7XHC4</accession>
<feature type="transmembrane region" description="Helical" evidence="1">
    <location>
        <begin position="147"/>
        <end position="169"/>
    </location>
</feature>
<keyword evidence="1" id="KW-0472">Membrane</keyword>
<dbReference type="InParanoid" id="W7XHC4"/>
<dbReference type="KEGG" id="tet:TTHERM_000530017"/>
<evidence type="ECO:0000313" key="3">
    <source>
        <dbReference type="Proteomes" id="UP000009168"/>
    </source>
</evidence>
<keyword evidence="1" id="KW-1133">Transmembrane helix</keyword>
<name>W7XHC4_TETTS</name>
<keyword evidence="3" id="KW-1185">Reference proteome</keyword>
<feature type="transmembrane region" description="Helical" evidence="1">
    <location>
        <begin position="58"/>
        <end position="77"/>
    </location>
</feature>
<dbReference type="EMBL" id="GG662522">
    <property type="protein sequence ID" value="EWS72459.1"/>
    <property type="molecule type" value="Genomic_DNA"/>
</dbReference>
<evidence type="ECO:0000256" key="1">
    <source>
        <dbReference type="SAM" id="Phobius"/>
    </source>
</evidence>
<gene>
    <name evidence="2" type="ORF">TTHERM_000530017</name>
</gene>
<proteinExistence type="predicted"/>
<keyword evidence="1 2" id="KW-0812">Transmembrane</keyword>
<dbReference type="GeneID" id="24439424"/>
<reference evidence="3" key="1">
    <citation type="journal article" date="2006" name="PLoS Biol.">
        <title>Macronuclear genome sequence of the ciliate Tetrahymena thermophila, a model eukaryote.</title>
        <authorList>
            <person name="Eisen J.A."/>
            <person name="Coyne R.S."/>
            <person name="Wu M."/>
            <person name="Wu D."/>
            <person name="Thiagarajan M."/>
            <person name="Wortman J.R."/>
            <person name="Badger J.H."/>
            <person name="Ren Q."/>
            <person name="Amedeo P."/>
            <person name="Jones K.M."/>
            <person name="Tallon L.J."/>
            <person name="Delcher A.L."/>
            <person name="Salzberg S.L."/>
            <person name="Silva J.C."/>
            <person name="Haas B.J."/>
            <person name="Majoros W.H."/>
            <person name="Farzad M."/>
            <person name="Carlton J.M."/>
            <person name="Smith R.K. Jr."/>
            <person name="Garg J."/>
            <person name="Pearlman R.E."/>
            <person name="Karrer K.M."/>
            <person name="Sun L."/>
            <person name="Manning G."/>
            <person name="Elde N.C."/>
            <person name="Turkewitz A.P."/>
            <person name="Asai D.J."/>
            <person name="Wilkes D.E."/>
            <person name="Wang Y."/>
            <person name="Cai H."/>
            <person name="Collins K."/>
            <person name="Stewart B.A."/>
            <person name="Lee S.R."/>
            <person name="Wilamowska K."/>
            <person name="Weinberg Z."/>
            <person name="Ruzzo W.L."/>
            <person name="Wloga D."/>
            <person name="Gaertig J."/>
            <person name="Frankel J."/>
            <person name="Tsao C.-C."/>
            <person name="Gorovsky M.A."/>
            <person name="Keeling P.J."/>
            <person name="Waller R.F."/>
            <person name="Patron N.J."/>
            <person name="Cherry J.M."/>
            <person name="Stover N.A."/>
            <person name="Krieger C.J."/>
            <person name="del Toro C."/>
            <person name="Ryder H.F."/>
            <person name="Williamson S.C."/>
            <person name="Barbeau R.A."/>
            <person name="Hamilton E.P."/>
            <person name="Orias E."/>
        </authorList>
    </citation>
    <scope>NUCLEOTIDE SEQUENCE [LARGE SCALE GENOMIC DNA]</scope>
    <source>
        <strain evidence="3">SB210</strain>
    </source>
</reference>
<organism evidence="2 3">
    <name type="scientific">Tetrahymena thermophila (strain SB210)</name>
    <dbReference type="NCBI Taxonomy" id="312017"/>
    <lineage>
        <taxon>Eukaryota</taxon>
        <taxon>Sar</taxon>
        <taxon>Alveolata</taxon>
        <taxon>Ciliophora</taxon>
        <taxon>Intramacronucleata</taxon>
        <taxon>Oligohymenophorea</taxon>
        <taxon>Hymenostomatida</taxon>
        <taxon>Tetrahymenina</taxon>
        <taxon>Tetrahymenidae</taxon>
        <taxon>Tetrahymena</taxon>
    </lineage>
</organism>
<sequence length="300" mass="35368">MDKILFNFRMNIYACYNQKMVVCHVFMNTILIVTIKRMDDIVYIDRKCDIIRSIHVRAQIVLNFGVAIQIIHLELFLRDFHSVIKKLQISLSKNVFSYIPSKCFPKKELGTRFSYTIEHALRQQCLRISQDNLEKTNTAYIIFNQNLLCLVIEFIIPFIKIDSVLFVQLAIKYLYPPHVCSMLHYFFAHIICIGIFKAPQEATQIVIALELWLIISQLHLNSLMNFIIFYPNSRFFVSIIISYKPRFILKPIKMNYNISWNQIALTLRQILEMTMSIIFLSSTPSSFGFKSNFFTLLDRF</sequence>
<feature type="transmembrane region" description="Helical" evidence="1">
    <location>
        <begin position="21"/>
        <end position="38"/>
    </location>
</feature>
<dbReference type="Proteomes" id="UP000009168">
    <property type="component" value="Unassembled WGS sequence"/>
</dbReference>
<dbReference type="AlphaFoldDB" id="W7XHC4"/>
<protein>
    <submittedName>
        <fullName evidence="2">Transmembrane protein, putative</fullName>
    </submittedName>
</protein>
<feature type="transmembrane region" description="Helical" evidence="1">
    <location>
        <begin position="203"/>
        <end position="220"/>
    </location>
</feature>
<dbReference type="RefSeq" id="XP_012655004.1">
    <property type="nucleotide sequence ID" value="XM_012799550.1"/>
</dbReference>
<feature type="transmembrane region" description="Helical" evidence="1">
    <location>
        <begin position="175"/>
        <end position="196"/>
    </location>
</feature>
<evidence type="ECO:0000313" key="2">
    <source>
        <dbReference type="EMBL" id="EWS72459.1"/>
    </source>
</evidence>